<dbReference type="Proteomes" id="UP000332933">
    <property type="component" value="Unassembled WGS sequence"/>
</dbReference>
<evidence type="ECO:0000256" key="6">
    <source>
        <dbReference type="ARBA" id="ARBA00022679"/>
    </source>
</evidence>
<keyword evidence="8" id="KW-1000">Mitochondrion outer membrane</keyword>
<dbReference type="EMBL" id="VJMH01005359">
    <property type="protein sequence ID" value="KAF0696890.1"/>
    <property type="molecule type" value="Genomic_DNA"/>
</dbReference>
<keyword evidence="7 17" id="KW-0812">Transmembrane</keyword>
<dbReference type="AlphaFoldDB" id="A0A485KWT7"/>
<evidence type="ECO:0000256" key="12">
    <source>
        <dbReference type="ARBA" id="ARBA00023128"/>
    </source>
</evidence>
<comment type="subunit">
    <text evidence="14">Homotrimer; The trimer binds only one molecule of glutathione.</text>
</comment>
<evidence type="ECO:0000256" key="17">
    <source>
        <dbReference type="SAM" id="Phobius"/>
    </source>
</evidence>
<dbReference type="EMBL" id="CAADRA010005380">
    <property type="protein sequence ID" value="VFT89240.1"/>
    <property type="molecule type" value="Genomic_DNA"/>
</dbReference>
<evidence type="ECO:0000313" key="18">
    <source>
        <dbReference type="EMBL" id="KAF0696890.1"/>
    </source>
</evidence>
<organism evidence="19 20">
    <name type="scientific">Aphanomyces stellatus</name>
    <dbReference type="NCBI Taxonomy" id="120398"/>
    <lineage>
        <taxon>Eukaryota</taxon>
        <taxon>Sar</taxon>
        <taxon>Stramenopiles</taxon>
        <taxon>Oomycota</taxon>
        <taxon>Saprolegniomycetes</taxon>
        <taxon>Saprolegniales</taxon>
        <taxon>Verrucalvaceae</taxon>
        <taxon>Aphanomyces</taxon>
    </lineage>
</organism>
<evidence type="ECO:0000256" key="15">
    <source>
        <dbReference type="ARBA" id="ARBA00039397"/>
    </source>
</evidence>
<keyword evidence="10 17" id="KW-1133">Transmembrane helix</keyword>
<evidence type="ECO:0000313" key="19">
    <source>
        <dbReference type="EMBL" id="VFT89240.1"/>
    </source>
</evidence>
<evidence type="ECO:0000256" key="8">
    <source>
        <dbReference type="ARBA" id="ARBA00022787"/>
    </source>
</evidence>
<evidence type="ECO:0000256" key="1">
    <source>
        <dbReference type="ARBA" id="ARBA00003701"/>
    </source>
</evidence>
<dbReference type="InterPro" id="IPR040162">
    <property type="entry name" value="MGST1-like"/>
</dbReference>
<dbReference type="SUPFAM" id="SSF161084">
    <property type="entry name" value="MAPEG domain-like"/>
    <property type="match status" value="1"/>
</dbReference>
<dbReference type="PANTHER" id="PTHR10689:SF6">
    <property type="entry name" value="MICROSOMAL GLUTATHIONE S-TRANSFERASE 1"/>
    <property type="match status" value="1"/>
</dbReference>
<evidence type="ECO:0000256" key="10">
    <source>
        <dbReference type="ARBA" id="ARBA00022989"/>
    </source>
</evidence>
<dbReference type="EC" id="2.5.1.18" evidence="5"/>
<proteinExistence type="inferred from homology"/>
<comment type="similarity">
    <text evidence="4">Belongs to the MAPEG family.</text>
</comment>
<keyword evidence="11" id="KW-0007">Acetylation</keyword>
<evidence type="ECO:0000256" key="14">
    <source>
        <dbReference type="ARBA" id="ARBA00038540"/>
    </source>
</evidence>
<feature type="transmembrane region" description="Helical" evidence="17">
    <location>
        <begin position="93"/>
        <end position="113"/>
    </location>
</feature>
<evidence type="ECO:0000256" key="5">
    <source>
        <dbReference type="ARBA" id="ARBA00012452"/>
    </source>
</evidence>
<gene>
    <name evidence="19" type="primary">Aste57867_12389</name>
    <name evidence="18" type="ORF">As57867_012343</name>
    <name evidence="19" type="ORF">ASTE57867_12389</name>
</gene>
<evidence type="ECO:0000256" key="13">
    <source>
        <dbReference type="ARBA" id="ARBA00023136"/>
    </source>
</evidence>
<dbReference type="Pfam" id="PF01124">
    <property type="entry name" value="MAPEG"/>
    <property type="match status" value="1"/>
</dbReference>
<keyword evidence="9" id="KW-0256">Endoplasmic reticulum</keyword>
<evidence type="ECO:0000256" key="2">
    <source>
        <dbReference type="ARBA" id="ARBA00004294"/>
    </source>
</evidence>
<keyword evidence="13 17" id="KW-0472">Membrane</keyword>
<dbReference type="PANTHER" id="PTHR10689">
    <property type="entry name" value="MICROSOMAL GLUTATHIONE S-TRANSFERASE 1"/>
    <property type="match status" value="1"/>
</dbReference>
<evidence type="ECO:0000256" key="3">
    <source>
        <dbReference type="ARBA" id="ARBA00004477"/>
    </source>
</evidence>
<comment type="subcellular location">
    <subcellularLocation>
        <location evidence="3">Endoplasmic reticulum membrane</location>
        <topology evidence="3">Multi-pass membrane protein</topology>
    </subcellularLocation>
    <subcellularLocation>
        <location evidence="2">Mitochondrion outer membrane</location>
    </subcellularLocation>
</comment>
<dbReference type="InterPro" id="IPR001129">
    <property type="entry name" value="Membr-assoc_MAPEG"/>
</dbReference>
<reference evidence="19 20" key="1">
    <citation type="submission" date="2019-03" db="EMBL/GenBank/DDBJ databases">
        <authorList>
            <person name="Gaulin E."/>
            <person name="Dumas B."/>
        </authorList>
    </citation>
    <scope>NUCLEOTIDE SEQUENCE [LARGE SCALE GENOMIC DNA]</scope>
    <source>
        <strain evidence="19">CBS 568.67</strain>
    </source>
</reference>
<dbReference type="Gene3D" id="1.20.120.550">
    <property type="entry name" value="Membrane associated eicosanoid/glutathione metabolism-like domain"/>
    <property type="match status" value="1"/>
</dbReference>
<dbReference type="GO" id="GO:0004364">
    <property type="term" value="F:glutathione transferase activity"/>
    <property type="evidence" value="ECO:0007669"/>
    <property type="project" value="UniProtKB-EC"/>
</dbReference>
<dbReference type="OrthoDB" id="193139at2759"/>
<comment type="catalytic activity">
    <reaction evidence="16">
        <text>RX + glutathione = an S-substituted glutathione + a halide anion + H(+)</text>
        <dbReference type="Rhea" id="RHEA:16437"/>
        <dbReference type="ChEBI" id="CHEBI:15378"/>
        <dbReference type="ChEBI" id="CHEBI:16042"/>
        <dbReference type="ChEBI" id="CHEBI:17792"/>
        <dbReference type="ChEBI" id="CHEBI:57925"/>
        <dbReference type="ChEBI" id="CHEBI:90779"/>
        <dbReference type="EC" id="2.5.1.18"/>
    </reaction>
    <physiologicalReaction direction="left-to-right" evidence="16">
        <dbReference type="Rhea" id="RHEA:16438"/>
    </physiologicalReaction>
</comment>
<evidence type="ECO:0000256" key="9">
    <source>
        <dbReference type="ARBA" id="ARBA00022824"/>
    </source>
</evidence>
<evidence type="ECO:0000256" key="7">
    <source>
        <dbReference type="ARBA" id="ARBA00022692"/>
    </source>
</evidence>
<keyword evidence="12" id="KW-0496">Mitochondrion</keyword>
<keyword evidence="6" id="KW-0808">Transferase</keyword>
<dbReference type="InterPro" id="IPR023352">
    <property type="entry name" value="MAPEG-like_dom_sf"/>
</dbReference>
<sequence>MLCTATLFVKHFVTAFFGAKAKFKAGTRAPEDSGNDGKQNFGTFRNKTDETLQAALIAEQRWNRITMNDLENIPIGLITAWAAIASGGDDTTIAFALITFTVARVGHTIAYANALARPRVVAFLIGSTAIFVMAGAGVVAVAQK</sequence>
<dbReference type="GO" id="GO:0005789">
    <property type="term" value="C:endoplasmic reticulum membrane"/>
    <property type="evidence" value="ECO:0007669"/>
    <property type="project" value="UniProtKB-SubCell"/>
</dbReference>
<reference evidence="18" key="2">
    <citation type="submission" date="2019-06" db="EMBL/GenBank/DDBJ databases">
        <title>Genomics analysis of Aphanomyces spp. identifies a new class of oomycete effector associated with host adaptation.</title>
        <authorList>
            <person name="Gaulin E."/>
        </authorList>
    </citation>
    <scope>NUCLEOTIDE SEQUENCE</scope>
    <source>
        <strain evidence="18">CBS 578.67</strain>
    </source>
</reference>
<feature type="transmembrane region" description="Helical" evidence="17">
    <location>
        <begin position="120"/>
        <end position="142"/>
    </location>
</feature>
<keyword evidence="20" id="KW-1185">Reference proteome</keyword>
<protein>
    <recommendedName>
        <fullName evidence="15">Microsomal glutathione S-transferase 1</fullName>
        <ecNumber evidence="5">2.5.1.18</ecNumber>
    </recommendedName>
</protein>
<name>A0A485KWT7_9STRA</name>
<dbReference type="GO" id="GO:0005741">
    <property type="term" value="C:mitochondrial outer membrane"/>
    <property type="evidence" value="ECO:0007669"/>
    <property type="project" value="UniProtKB-SubCell"/>
</dbReference>
<evidence type="ECO:0000256" key="4">
    <source>
        <dbReference type="ARBA" id="ARBA00010459"/>
    </source>
</evidence>
<accession>A0A485KWT7</accession>
<evidence type="ECO:0000313" key="20">
    <source>
        <dbReference type="Proteomes" id="UP000332933"/>
    </source>
</evidence>
<comment type="function">
    <text evidence="1">Conjugation of reduced glutathione to a wide number of exogenous and endogenous hydrophobic electrophiles.</text>
</comment>
<evidence type="ECO:0000256" key="11">
    <source>
        <dbReference type="ARBA" id="ARBA00022990"/>
    </source>
</evidence>
<evidence type="ECO:0000256" key="16">
    <source>
        <dbReference type="ARBA" id="ARBA00049385"/>
    </source>
</evidence>
<feature type="transmembrane region" description="Helical" evidence="17">
    <location>
        <begin position="70"/>
        <end position="87"/>
    </location>
</feature>